<dbReference type="Proteomes" id="UP000580474">
    <property type="component" value="Unassembled WGS sequence"/>
</dbReference>
<protein>
    <submittedName>
        <fullName evidence="1">Heterotetrameric sarcosine oxidase delta subunit</fullName>
    </submittedName>
</protein>
<dbReference type="GO" id="GO:0046653">
    <property type="term" value="P:tetrahydrofolate metabolic process"/>
    <property type="evidence" value="ECO:0007669"/>
    <property type="project" value="InterPro"/>
</dbReference>
<comment type="caution">
    <text evidence="1">The sequence shown here is derived from an EMBL/GenBank/DDBJ whole genome shotgun (WGS) entry which is preliminary data.</text>
</comment>
<accession>A0A840NL40</accession>
<proteinExistence type="predicted"/>
<dbReference type="GO" id="GO:0008115">
    <property type="term" value="F:sarcosine oxidase activity"/>
    <property type="evidence" value="ECO:0007669"/>
    <property type="project" value="InterPro"/>
</dbReference>
<reference evidence="1 2" key="1">
    <citation type="submission" date="2020-08" db="EMBL/GenBank/DDBJ databases">
        <title>Sequencing the genomes of 1000 actinobacteria strains.</title>
        <authorList>
            <person name="Klenk H.-P."/>
        </authorList>
    </citation>
    <scope>NUCLEOTIDE SEQUENCE [LARGE SCALE GENOMIC DNA]</scope>
    <source>
        <strain evidence="1 2">DSM 45582</strain>
    </source>
</reference>
<organism evidence="1 2">
    <name type="scientific">Saccharopolyspora gloriosae</name>
    <dbReference type="NCBI Taxonomy" id="455344"/>
    <lineage>
        <taxon>Bacteria</taxon>
        <taxon>Bacillati</taxon>
        <taxon>Actinomycetota</taxon>
        <taxon>Actinomycetes</taxon>
        <taxon>Pseudonocardiales</taxon>
        <taxon>Pseudonocardiaceae</taxon>
        <taxon>Saccharopolyspora</taxon>
    </lineage>
</organism>
<dbReference type="Gene3D" id="3.30.2270.10">
    <property type="entry name" value="Folate-binding superfamily"/>
    <property type="match status" value="1"/>
</dbReference>
<name>A0A840NL40_9PSEU</name>
<keyword evidence="2" id="KW-1185">Reference proteome</keyword>
<dbReference type="RefSeq" id="WP_184478730.1">
    <property type="nucleotide sequence ID" value="NZ_JACHIV010000001.1"/>
</dbReference>
<dbReference type="Pfam" id="PF04267">
    <property type="entry name" value="SoxD"/>
    <property type="match status" value="1"/>
</dbReference>
<dbReference type="NCBIfam" id="TIGR01374">
    <property type="entry name" value="soxD"/>
    <property type="match status" value="1"/>
</dbReference>
<dbReference type="InterPro" id="IPR038561">
    <property type="entry name" value="SoxD_sf"/>
</dbReference>
<dbReference type="InterPro" id="IPR006279">
    <property type="entry name" value="SoxD"/>
</dbReference>
<dbReference type="AlphaFoldDB" id="A0A840NL40"/>
<gene>
    <name evidence="1" type="ORF">BJ969_002065</name>
</gene>
<evidence type="ECO:0000313" key="2">
    <source>
        <dbReference type="Proteomes" id="UP000580474"/>
    </source>
</evidence>
<dbReference type="EMBL" id="JACHIV010000001">
    <property type="protein sequence ID" value="MBB5068977.1"/>
    <property type="molecule type" value="Genomic_DNA"/>
</dbReference>
<sequence>MLLIPCPWCGPRNEIEFHYGGQADVSYPEDPDSVSDVDWAHFLFYRDNPKGVLAERWSHQAGCRRWFTLRRNTVTNEIHVDDDASEAGAVTR</sequence>
<evidence type="ECO:0000313" key="1">
    <source>
        <dbReference type="EMBL" id="MBB5068977.1"/>
    </source>
</evidence>